<protein>
    <submittedName>
        <fullName evidence="1">Uncharacterized protein</fullName>
    </submittedName>
</protein>
<comment type="caution">
    <text evidence="1">The sequence shown here is derived from an EMBL/GenBank/DDBJ whole genome shotgun (WGS) entry which is preliminary data.</text>
</comment>
<accession>A0A4Q0PMM2</accession>
<proteinExistence type="predicted"/>
<gene>
    <name evidence="1" type="ORF">DSL99_1563</name>
</gene>
<name>A0A4Q0PMM2_9FLAO</name>
<evidence type="ECO:0000313" key="1">
    <source>
        <dbReference type="EMBL" id="RXG31740.1"/>
    </source>
</evidence>
<dbReference type="STRING" id="1122159.SAMN02745246_01619"/>
<evidence type="ECO:0000313" key="2">
    <source>
        <dbReference type="Proteomes" id="UP000290608"/>
    </source>
</evidence>
<organism evidence="1 2">
    <name type="scientific">Leeuwenhoekiella marinoflava</name>
    <dbReference type="NCBI Taxonomy" id="988"/>
    <lineage>
        <taxon>Bacteria</taxon>
        <taxon>Pseudomonadati</taxon>
        <taxon>Bacteroidota</taxon>
        <taxon>Flavobacteriia</taxon>
        <taxon>Flavobacteriales</taxon>
        <taxon>Flavobacteriaceae</taxon>
        <taxon>Leeuwenhoekiella</taxon>
    </lineage>
</organism>
<dbReference type="Proteomes" id="UP000290608">
    <property type="component" value="Unassembled WGS sequence"/>
</dbReference>
<dbReference type="AlphaFoldDB" id="A0A4Q0PMM2"/>
<dbReference type="EMBL" id="QOVL01000006">
    <property type="protein sequence ID" value="RXG31740.1"/>
    <property type="molecule type" value="Genomic_DNA"/>
</dbReference>
<sequence length="250" mass="29347">MMGDYHVRFCERGRVKLPFPTRHTTVTCKLPKMLIYDNIFQIREIFSNRPFRGVIEKYDLAEPEISRGERQITETVTVKHKMGGKTLYDIIWTTNAYPVIVSEKVIELFKSNRITGWETYNVEIRSKKNELIDQKFFGLIITGRCGHRDYSKSSIVLDKIGIKTKPHIKGFFFDKDFWSGTDLFMCKPDEKGNLNMNIFCTKKVVDLFKKNKIKNIDFKNLKEITLAIELFKVPLTDQQQNEMEKIKASR</sequence>
<reference evidence="1 2" key="1">
    <citation type="submission" date="2018-07" db="EMBL/GenBank/DDBJ databases">
        <title>Leeuwenhoekiella genomics.</title>
        <authorList>
            <person name="Tahon G."/>
            <person name="Willems A."/>
        </authorList>
    </citation>
    <scope>NUCLEOTIDE SEQUENCE [LARGE SCALE GENOMIC DNA]</scope>
    <source>
        <strain evidence="1 2">LMG 1345</strain>
    </source>
</reference>